<dbReference type="Pfam" id="PF13475">
    <property type="entry name" value="DUF4116"/>
    <property type="match status" value="2"/>
</dbReference>
<name>A0A378I1D1_9GAMM</name>
<accession>A0A378I1D1</accession>
<reference evidence="2 3" key="1">
    <citation type="submission" date="2018-06" db="EMBL/GenBank/DDBJ databases">
        <authorList>
            <consortium name="Pathogen Informatics"/>
            <person name="Doyle S."/>
        </authorList>
    </citation>
    <scope>NUCLEOTIDE SEQUENCE [LARGE SCALE GENOMIC DNA]</scope>
    <source>
        <strain evidence="2 3">NCTC13315</strain>
    </source>
</reference>
<keyword evidence="3" id="KW-1185">Reference proteome</keyword>
<dbReference type="Proteomes" id="UP000254968">
    <property type="component" value="Unassembled WGS sequence"/>
</dbReference>
<proteinExistence type="predicted"/>
<dbReference type="OrthoDB" id="5654365at2"/>
<feature type="domain" description="DUF4116" evidence="1">
    <location>
        <begin position="153"/>
        <end position="201"/>
    </location>
</feature>
<organism evidence="2 3">
    <name type="scientific">Legionella beliardensis</name>
    <dbReference type="NCBI Taxonomy" id="91822"/>
    <lineage>
        <taxon>Bacteria</taxon>
        <taxon>Pseudomonadati</taxon>
        <taxon>Pseudomonadota</taxon>
        <taxon>Gammaproteobacteria</taxon>
        <taxon>Legionellales</taxon>
        <taxon>Legionellaceae</taxon>
        <taxon>Legionella</taxon>
    </lineage>
</organism>
<evidence type="ECO:0000313" key="3">
    <source>
        <dbReference type="Proteomes" id="UP000254968"/>
    </source>
</evidence>
<dbReference type="RefSeq" id="WP_115302281.1">
    <property type="nucleotide sequence ID" value="NZ_CAAAHO010000001.1"/>
</dbReference>
<protein>
    <recommendedName>
        <fullName evidence="1">DUF4116 domain-containing protein</fullName>
    </recommendedName>
</protein>
<sequence>MAANEKSVKLTIHQAKVSVPSPIQKKSFESYLAEVERNWQRLDNVPAETPGYKEICLAAIRKNYAAFKYVSQKMDTKEYKEICLEVMKKNGLFIKYASQAMKEDRKVCLAAVQQNPEAFLHIFETRQHDKEICLAAVTQNWEVLKDIPPDQKDKDIYLAAVKQNGLLLKDFPQSMKEDKDICFAAVKQNYEAFQWVSEELRVTILQEDNYVEDMLLRHSYNLRLYFSPEKQQELASYLDYLDARYQDVLKTCNMIIFQPHEASAQLEDISHMYTHTHGAGHSMYVRNISQLQEVLDQLGQMGKGAIYFSLVGHAHLEGATIAGLPPDEIASLASKYPIIKQITLLGCKTAGSNERLDAEVQNAQEFANQRAVLAEKIKAQYPLLFTGDKEKENEKRLEVLVNDLIWQTGERFCGVRVISEDEKKITPKMLIKKGLHKSLDAAYVFVRNNKTNCFAVYYLTRGADGVECTCLTKKLKNEQVLALQAIPDLTTCVKGERKAKKRLFATGEATDGWCTNKKGDAAALNETATLNALATLLNHSRDKHYSELADFLKDHKRSFRKCVELSVASNDVLKLMPSFAGRLIKELQALKTPSSVKVVKGYRDLIYSDQRGLINTISLQPFKQPYNQSFFGRPSSNINPDAIKKNLIVTEKQGGVKSVKIKL</sequence>
<gene>
    <name evidence="2" type="ORF">NCTC13315_01071</name>
</gene>
<dbReference type="EMBL" id="UGNV01000001">
    <property type="protein sequence ID" value="STX28541.1"/>
    <property type="molecule type" value="Genomic_DNA"/>
</dbReference>
<dbReference type="InterPro" id="IPR025197">
    <property type="entry name" value="DUF4116"/>
</dbReference>
<feature type="domain" description="DUF4116" evidence="1">
    <location>
        <begin position="80"/>
        <end position="123"/>
    </location>
</feature>
<evidence type="ECO:0000259" key="1">
    <source>
        <dbReference type="Pfam" id="PF13475"/>
    </source>
</evidence>
<evidence type="ECO:0000313" key="2">
    <source>
        <dbReference type="EMBL" id="STX28541.1"/>
    </source>
</evidence>
<dbReference type="AlphaFoldDB" id="A0A378I1D1"/>